<dbReference type="InterPro" id="IPR049730">
    <property type="entry name" value="SNF2/RAD54-like_C"/>
</dbReference>
<dbReference type="Pfam" id="PF00176">
    <property type="entry name" value="SNF2-rel_dom"/>
    <property type="match status" value="1"/>
</dbReference>
<comment type="caution">
    <text evidence="6">The sequence shown here is derived from an EMBL/GenBank/DDBJ whole genome shotgun (WGS) entry which is preliminary data.</text>
</comment>
<evidence type="ECO:0000259" key="4">
    <source>
        <dbReference type="PROSITE" id="PS51192"/>
    </source>
</evidence>
<protein>
    <submittedName>
        <fullName evidence="6">DEAD/DEAH box helicase</fullName>
    </submittedName>
</protein>
<dbReference type="GO" id="GO:0004386">
    <property type="term" value="F:helicase activity"/>
    <property type="evidence" value="ECO:0007669"/>
    <property type="project" value="UniProtKB-KW"/>
</dbReference>
<evidence type="ECO:0000256" key="1">
    <source>
        <dbReference type="ARBA" id="ARBA00022801"/>
    </source>
</evidence>
<evidence type="ECO:0000256" key="3">
    <source>
        <dbReference type="SAM" id="Coils"/>
    </source>
</evidence>
<feature type="domain" description="Helicase C-terminal" evidence="5">
    <location>
        <begin position="1209"/>
        <end position="1370"/>
    </location>
</feature>
<sequence length="1376" mass="149653">MSIFPPHEPLDPRQQIRHAHTELLLERFAALGESDRTVIELVALAELPIRIDSLAALLRLTGLDPAWREHGVGDLVKLLLRLHEFLIDARAADLRSQGGLPLQRAAQLSLLRSGRAAQIAESLKGSQAGALERLEPEYRSGVRLRLRIAGILAGLSPDALLLGAYRSAHNDPIGEALARVHAHLGAADGEVIDGLDQRFQIPVLESLLWRQLRRPEAGHQALVDRARGLLAEHPEAAGGLLPPLADLSALRGEPLPALPAQEGLIGLAQCDAVLARLRAGESPEQAAGDFDAALRSYRSEHGKRSLPPGLIGKLLLACLTLGQQPTVVKRREQLARLREPPGELQGGVGVGHWQAFMAARQGGERFDYPGAVEAGRPDDVWWLALLLHWSGTLCPSELRERLQLVETQAAEVGWRWLAMQCASLLRPDEYPGEALEPPVRDWLEPASEWQIKLDALAEALSLDGAERSSTGSSGHSQLRVQVRPPRGVTDHLAIEVLEQRAKGGGFTSGRAITTAAAVRAALERIPPGDGADRRLLQAMLGEPNQSLRHGLPVGSRIIGALVGHPRVFLRDRDTPLAVSEGEIALLTERRSDGSIGLKLSPREALDGEAVARLDEAGLHLFRPDPGLLRIGEIIGEGVELPEEAADTLRALLPGLARKLSLNADLSQLGVHDVVAEEQLVAQLEPWRGGLALRIVVRPLGSRGGVFTPGRGPVAVLTHGAGQVRRARRDLAAEREAVERLQRDCEALQALDDDGGLQVEDPEAALELLEALQSLGEALQLEWREGKPMRVSRAQGEGALQLQVEAQRDWFSAKGGLKLDDGSVVALSELLRALPSAQGRYLRLDDERVVALGNELRRRLQVLNSFADDRGQVQVGGVAAFALEAALDEDSERSAAFVEQVERMRAAESLQPALPAGLEAELRDYQIDGYRFLMRLAAAGFGACLADDMGLGKTVQALAVLLARSAEGPALVVAPTSVIGNWRRESQRFAPRLSVRVYGEGDREETLRDIGPGDLLLVSYGLLASNAEAFAAPAFATLVLDEAQAIKNPSTQRAQAVRALNAQFRLACTGTPLENHLGELWSLFRVLNPGLLGSEDQFRRRFLAPLERDPRAPQREVLRRLIAPFLLRRTKAEVLSELPPRTEIVLQVDPSADEARLLAALRRQAMERLRGEGGPIEQRRMHILAELTRLRRAACHPQLVAPELGLASSKLEQLIELLQELVDNRHRTLVFSQFTDYLAIVRKRLEQEGISYQYLDGSTPQKSRDAAVAAFQDGIGEVFLLSLKAGGVGLNLTAADYVIHLDPWWNPAVEQQASDRAHRIGQTRPVTVYKLVLAGSIEEQIIDLHGSKRELVDQVIGETTGAAPVSAEELLGLLSGD</sequence>
<feature type="coiled-coil region" evidence="3">
    <location>
        <begin position="723"/>
        <end position="750"/>
    </location>
</feature>
<dbReference type="PROSITE" id="PS51192">
    <property type="entry name" value="HELICASE_ATP_BIND_1"/>
    <property type="match status" value="1"/>
</dbReference>
<dbReference type="InterPro" id="IPR000330">
    <property type="entry name" value="SNF2_N"/>
</dbReference>
<dbReference type="InterPro" id="IPR027417">
    <property type="entry name" value="P-loop_NTPase"/>
</dbReference>
<dbReference type="CDD" id="cd18793">
    <property type="entry name" value="SF2_C_SNF"/>
    <property type="match status" value="1"/>
</dbReference>
<dbReference type="InterPro" id="IPR001650">
    <property type="entry name" value="Helicase_C-like"/>
</dbReference>
<evidence type="ECO:0000313" key="6">
    <source>
        <dbReference type="EMBL" id="MCK7594514.1"/>
    </source>
</evidence>
<dbReference type="Gene3D" id="3.40.50.300">
    <property type="entry name" value="P-loop containing nucleotide triphosphate hydrolases"/>
    <property type="match status" value="1"/>
</dbReference>
<name>A0ABT0GIY6_9GAMM</name>
<dbReference type="InterPro" id="IPR014001">
    <property type="entry name" value="Helicase_ATP-bd"/>
</dbReference>
<accession>A0ABT0GIY6</accession>
<evidence type="ECO:0000256" key="2">
    <source>
        <dbReference type="ARBA" id="ARBA00022806"/>
    </source>
</evidence>
<dbReference type="InterPro" id="IPR038718">
    <property type="entry name" value="SNF2-like_sf"/>
</dbReference>
<gene>
    <name evidence="6" type="ORF">M0G41_12635</name>
</gene>
<dbReference type="Pfam" id="PF00271">
    <property type="entry name" value="Helicase_C"/>
    <property type="match status" value="1"/>
</dbReference>
<dbReference type="Proteomes" id="UP001431449">
    <property type="component" value="Unassembled WGS sequence"/>
</dbReference>
<keyword evidence="7" id="KW-1185">Reference proteome</keyword>
<organism evidence="6 7">
    <name type="scientific">Pseudomarimonas salicorniae</name>
    <dbReference type="NCBI Taxonomy" id="2933270"/>
    <lineage>
        <taxon>Bacteria</taxon>
        <taxon>Pseudomonadati</taxon>
        <taxon>Pseudomonadota</taxon>
        <taxon>Gammaproteobacteria</taxon>
        <taxon>Lysobacterales</taxon>
        <taxon>Lysobacteraceae</taxon>
        <taxon>Pseudomarimonas</taxon>
    </lineage>
</organism>
<dbReference type="SMART" id="SM00490">
    <property type="entry name" value="HELICc"/>
    <property type="match status" value="1"/>
</dbReference>
<dbReference type="EMBL" id="JALNMH010000010">
    <property type="protein sequence ID" value="MCK7594514.1"/>
    <property type="molecule type" value="Genomic_DNA"/>
</dbReference>
<keyword evidence="1" id="KW-0378">Hydrolase</keyword>
<keyword evidence="2 6" id="KW-0547">Nucleotide-binding</keyword>
<keyword evidence="2 6" id="KW-0347">Helicase</keyword>
<dbReference type="CDD" id="cd18012">
    <property type="entry name" value="DEXQc_arch_SWI2_SNF2"/>
    <property type="match status" value="1"/>
</dbReference>
<dbReference type="SMART" id="SM00487">
    <property type="entry name" value="DEXDc"/>
    <property type="match status" value="1"/>
</dbReference>
<evidence type="ECO:0000313" key="7">
    <source>
        <dbReference type="Proteomes" id="UP001431449"/>
    </source>
</evidence>
<dbReference type="Gene3D" id="3.40.50.10810">
    <property type="entry name" value="Tandem AAA-ATPase domain"/>
    <property type="match status" value="1"/>
</dbReference>
<proteinExistence type="predicted"/>
<evidence type="ECO:0000259" key="5">
    <source>
        <dbReference type="PROSITE" id="PS51194"/>
    </source>
</evidence>
<keyword evidence="2 6" id="KW-0067">ATP-binding</keyword>
<dbReference type="PANTHER" id="PTHR10799">
    <property type="entry name" value="SNF2/RAD54 HELICASE FAMILY"/>
    <property type="match status" value="1"/>
</dbReference>
<feature type="domain" description="Helicase ATP-binding" evidence="4">
    <location>
        <begin position="933"/>
        <end position="1089"/>
    </location>
</feature>
<reference evidence="6" key="1">
    <citation type="submission" date="2022-04" db="EMBL/GenBank/DDBJ databases">
        <title>Lysobacter sp. CAU 1642 isolated from sea sand.</title>
        <authorList>
            <person name="Kim W."/>
        </authorList>
    </citation>
    <scope>NUCLEOTIDE SEQUENCE</scope>
    <source>
        <strain evidence="6">CAU 1642</strain>
    </source>
</reference>
<dbReference type="PROSITE" id="PS51194">
    <property type="entry name" value="HELICASE_CTER"/>
    <property type="match status" value="1"/>
</dbReference>
<dbReference type="SUPFAM" id="SSF52540">
    <property type="entry name" value="P-loop containing nucleoside triphosphate hydrolases"/>
    <property type="match status" value="2"/>
</dbReference>
<dbReference type="RefSeq" id="WP_248209935.1">
    <property type="nucleotide sequence ID" value="NZ_JALNMH010000010.1"/>
</dbReference>
<keyword evidence="3" id="KW-0175">Coiled coil</keyword>